<sequence length="152" mass="17715">MFSFVEIWYDHDILFDNMIERVLVMKRHTAREKALQALFQIDVGGIEPHEAVANVIEEETDPFMEMLVFGVVEHQKEIDDLLRQHLEKWTLERVANVDRSILRMAVFEMKYMDDIPLSVSMDEAIELAKVFGDEKSSRFINGVLAKIKETLS</sequence>
<evidence type="ECO:0000256" key="5">
    <source>
        <dbReference type="ARBA" id="ARBA00023163"/>
    </source>
</evidence>
<evidence type="ECO:0000256" key="4">
    <source>
        <dbReference type="ARBA" id="ARBA00023015"/>
    </source>
</evidence>
<dbReference type="GO" id="GO:0005829">
    <property type="term" value="C:cytosol"/>
    <property type="evidence" value="ECO:0007669"/>
    <property type="project" value="TreeGrafter"/>
</dbReference>
<dbReference type="eggNOG" id="COG0781">
    <property type="taxonomic scope" value="Bacteria"/>
</dbReference>
<organism evidence="8 9">
    <name type="scientific">Anoxybacillus flavithermus (strain DSM 21510 / WK1)</name>
    <dbReference type="NCBI Taxonomy" id="491915"/>
    <lineage>
        <taxon>Bacteria</taxon>
        <taxon>Bacillati</taxon>
        <taxon>Bacillota</taxon>
        <taxon>Bacilli</taxon>
        <taxon>Bacillales</taxon>
        <taxon>Anoxybacillaceae</taxon>
        <taxon>Anoxybacillus</taxon>
    </lineage>
</organism>
<dbReference type="AlphaFoldDB" id="B7GHF8"/>
<keyword evidence="4 6" id="KW-0805">Transcription regulation</keyword>
<evidence type="ECO:0000256" key="2">
    <source>
        <dbReference type="ARBA" id="ARBA00022814"/>
    </source>
</evidence>
<dbReference type="InterPro" id="IPR011605">
    <property type="entry name" value="NusB_fam"/>
</dbReference>
<dbReference type="InterPro" id="IPR035926">
    <property type="entry name" value="NusB-like_sf"/>
</dbReference>
<dbReference type="SUPFAM" id="SSF48013">
    <property type="entry name" value="NusB-like"/>
    <property type="match status" value="1"/>
</dbReference>
<dbReference type="GO" id="GO:0006353">
    <property type="term" value="P:DNA-templated transcription termination"/>
    <property type="evidence" value="ECO:0007669"/>
    <property type="project" value="UniProtKB-UniRule"/>
</dbReference>
<dbReference type="KEGG" id="afl:Aflv_0943"/>
<reference evidence="8 9" key="1">
    <citation type="journal article" date="2008" name="Genome Biol.">
        <title>Encapsulated in silica: genome, proteome and physiology of the thermophilic bacterium Anoxybacillus flavithermus WK1.</title>
        <authorList>
            <person name="Saw J.H."/>
            <person name="Mountain B.W."/>
            <person name="Feng L."/>
            <person name="Omelchenko M.V."/>
            <person name="Hou S."/>
            <person name="Saito J.A."/>
            <person name="Stott M.B."/>
            <person name="Li D."/>
            <person name="Zhao G."/>
            <person name="Wu J."/>
            <person name="Galperin M.Y."/>
            <person name="Koonin E.V."/>
            <person name="Makarova K.S."/>
            <person name="Wolf Y.I."/>
            <person name="Rigden D.J."/>
            <person name="Dunfield P.F."/>
            <person name="Wang L."/>
            <person name="Alam M."/>
        </authorList>
    </citation>
    <scope>NUCLEOTIDE SEQUENCE [LARGE SCALE GENOMIC DNA]</scope>
    <source>
        <strain evidence="9">DSM 21510 / WK1</strain>
    </source>
</reference>
<dbReference type="STRING" id="491915.Aflv_0943"/>
<dbReference type="HOGENOM" id="CLU_087843_3_3_9"/>
<evidence type="ECO:0000313" key="8">
    <source>
        <dbReference type="EMBL" id="ACJ33319.1"/>
    </source>
</evidence>
<evidence type="ECO:0000313" key="9">
    <source>
        <dbReference type="Proteomes" id="UP000000742"/>
    </source>
</evidence>
<dbReference type="PANTHER" id="PTHR11078:SF3">
    <property type="entry name" value="ANTITERMINATION NUSB DOMAIN-CONTAINING PROTEIN"/>
    <property type="match status" value="1"/>
</dbReference>
<dbReference type="CDD" id="cd00619">
    <property type="entry name" value="Terminator_NusB"/>
    <property type="match status" value="1"/>
</dbReference>
<accession>B7GHF8</accession>
<evidence type="ECO:0000259" key="7">
    <source>
        <dbReference type="Pfam" id="PF01029"/>
    </source>
</evidence>
<dbReference type="GO" id="GO:0031564">
    <property type="term" value="P:transcription antitermination"/>
    <property type="evidence" value="ECO:0007669"/>
    <property type="project" value="UniProtKB-KW"/>
</dbReference>
<gene>
    <name evidence="6 8" type="primary">nusB</name>
    <name evidence="8" type="ordered locus">Aflv_0943</name>
</gene>
<feature type="domain" description="NusB/RsmB/TIM44" evidence="7">
    <location>
        <begin position="28"/>
        <end position="147"/>
    </location>
</feature>
<dbReference type="NCBIfam" id="TIGR01951">
    <property type="entry name" value="nusB"/>
    <property type="match status" value="1"/>
</dbReference>
<protein>
    <recommendedName>
        <fullName evidence="6">Transcription antitermination protein NusB</fullName>
    </recommendedName>
    <alternativeName>
        <fullName evidence="6">Antitermination factor NusB</fullName>
    </alternativeName>
</protein>
<dbReference type="InterPro" id="IPR006027">
    <property type="entry name" value="NusB_RsmB_TIM44"/>
</dbReference>
<keyword evidence="3 6" id="KW-0694">RNA-binding</keyword>
<name>B7GHF8_ANOFW</name>
<dbReference type="Proteomes" id="UP000000742">
    <property type="component" value="Chromosome"/>
</dbReference>
<evidence type="ECO:0000256" key="1">
    <source>
        <dbReference type="ARBA" id="ARBA00005952"/>
    </source>
</evidence>
<dbReference type="HAMAP" id="MF_00073">
    <property type="entry name" value="NusB"/>
    <property type="match status" value="1"/>
</dbReference>
<evidence type="ECO:0000256" key="6">
    <source>
        <dbReference type="HAMAP-Rule" id="MF_00073"/>
    </source>
</evidence>
<dbReference type="EMBL" id="CP000922">
    <property type="protein sequence ID" value="ACJ33319.1"/>
    <property type="molecule type" value="Genomic_DNA"/>
</dbReference>
<dbReference type="Gene3D" id="1.10.940.10">
    <property type="entry name" value="NusB-like"/>
    <property type="match status" value="1"/>
</dbReference>
<dbReference type="Pfam" id="PF01029">
    <property type="entry name" value="NusB"/>
    <property type="match status" value="1"/>
</dbReference>
<proteinExistence type="inferred from homology"/>
<keyword evidence="5 6" id="KW-0804">Transcription</keyword>
<dbReference type="GO" id="GO:0003723">
    <property type="term" value="F:RNA binding"/>
    <property type="evidence" value="ECO:0007669"/>
    <property type="project" value="UniProtKB-UniRule"/>
</dbReference>
<comment type="function">
    <text evidence="6">Involved in transcription antitermination. Required for transcription of ribosomal RNA (rRNA) genes. Binds specifically to the boxA antiterminator sequence of the ribosomal RNA (rrn) operons.</text>
</comment>
<comment type="similarity">
    <text evidence="1 6">Belongs to the NusB family.</text>
</comment>
<keyword evidence="2 6" id="KW-0889">Transcription antitermination</keyword>
<evidence type="ECO:0000256" key="3">
    <source>
        <dbReference type="ARBA" id="ARBA00022884"/>
    </source>
</evidence>
<dbReference type="PANTHER" id="PTHR11078">
    <property type="entry name" value="N UTILIZATION SUBSTANCE PROTEIN B-RELATED"/>
    <property type="match status" value="1"/>
</dbReference>